<dbReference type="Proteomes" id="UP000006502">
    <property type="component" value="Chromosome"/>
</dbReference>
<keyword evidence="2" id="KW-1185">Reference proteome</keyword>
<proteinExistence type="predicted"/>
<evidence type="ECO:0000313" key="2">
    <source>
        <dbReference type="Proteomes" id="UP000006502"/>
    </source>
</evidence>
<dbReference type="AlphaFoldDB" id="I7BAL7"/>
<dbReference type="KEGG" id="mhl:MHLP_03925"/>
<protein>
    <submittedName>
        <fullName evidence="1">Uncharacterized protein</fullName>
    </submittedName>
</protein>
<reference evidence="1 2" key="1">
    <citation type="journal article" date="2012" name="J. Bacteriol.">
        <title>Genome Sequence of "Candidatus Mycoplasma haemolamae" Strain Purdue, a Red Blood Cell Pathogen of Alpacas (Vicugna pacos) and Llamas (Lama glama).</title>
        <authorList>
            <person name="Guimaraes A.M."/>
            <person name="Toth B."/>
            <person name="Santos A.P."/>
            <person name="do Nascimento N.C."/>
            <person name="Kritchevsky J.E."/>
            <person name="Messick J.B."/>
        </authorList>
    </citation>
    <scope>NUCLEOTIDE SEQUENCE [LARGE SCALE GENOMIC DNA]</scope>
    <source>
        <strain evidence="1 2">Purdue</strain>
    </source>
</reference>
<organism evidence="1 2">
    <name type="scientific">Mycoplasma haematolamae (strain Purdue)</name>
    <dbReference type="NCBI Taxonomy" id="1212765"/>
    <lineage>
        <taxon>Bacteria</taxon>
        <taxon>Bacillati</taxon>
        <taxon>Mycoplasmatota</taxon>
        <taxon>Mollicutes</taxon>
        <taxon>Mycoplasmataceae</taxon>
        <taxon>Mycoplasma</taxon>
    </lineage>
</organism>
<reference evidence="2" key="2">
    <citation type="submission" date="2012-07" db="EMBL/GenBank/DDBJ databases">
        <title>Complete genome sequence of 'Candidatus Mycoplasma haemolamae'.</title>
        <authorList>
            <person name="Guimaraes A.M.S."/>
            <person name="Toth B."/>
            <person name="Santos A.P."/>
            <person name="Nascimento N.C."/>
            <person name="Sojka J.E."/>
            <person name="Messick J.B."/>
        </authorList>
    </citation>
    <scope>NUCLEOTIDE SEQUENCE [LARGE SCALE GENOMIC DNA]</scope>
    <source>
        <strain evidence="2">Purdue</strain>
    </source>
</reference>
<dbReference type="EMBL" id="CP003731">
    <property type="protein sequence ID" value="AFO52365.1"/>
    <property type="molecule type" value="Genomic_DNA"/>
</dbReference>
<evidence type="ECO:0000313" key="1">
    <source>
        <dbReference type="EMBL" id="AFO52365.1"/>
    </source>
</evidence>
<dbReference type="STRING" id="1212765.MHLP_03925"/>
<gene>
    <name evidence="1" type="ordered locus">MHLP_03925</name>
</gene>
<accession>I7BAL7</accession>
<name>I7BAL7_MYCHA</name>
<dbReference type="HOGENOM" id="CLU_132059_0_0_14"/>
<sequence>MGISKTVCLALLGGGSVGGGSTCLALNSSGYFQKQETPRIEAEEKSVQETIQPKLGESVDFNVTVNSETPMKLECDVPDDSYPLLWMDWSYHSPENWKLECAPALAEALWEPFELRNIDERTSGIEGFQCKFLGLEEEVNEAKRKTYRYDCTGGKPLVKGKKNKHYIELSQV</sequence>
<dbReference type="PATRIC" id="fig|1212765.3.peg.892"/>